<keyword evidence="1" id="KW-0472">Membrane</keyword>
<feature type="transmembrane region" description="Helical" evidence="1">
    <location>
        <begin position="27"/>
        <end position="46"/>
    </location>
</feature>
<proteinExistence type="inferred from homology"/>
<evidence type="ECO:0000259" key="2">
    <source>
        <dbReference type="Pfam" id="PF13231"/>
    </source>
</evidence>
<feature type="transmembrane region" description="Helical" evidence="1">
    <location>
        <begin position="445"/>
        <end position="468"/>
    </location>
</feature>
<gene>
    <name evidence="4" type="ORF">ACFPJ4_01090</name>
</gene>
<dbReference type="Pfam" id="PF13231">
    <property type="entry name" value="PMT_2"/>
    <property type="match status" value="1"/>
</dbReference>
<comment type="function">
    <text evidence="1">Protein O-mannosyltransferase that catalyzes the transfer of a single mannose residue from a polyprenol phospho-mannosyl lipidic donor to the hydroxyl group of selected serine and threonine residues in acceptor proteins.</text>
</comment>
<feature type="transmembrane region" description="Helical" evidence="1">
    <location>
        <begin position="123"/>
        <end position="145"/>
    </location>
</feature>
<dbReference type="Proteomes" id="UP001596039">
    <property type="component" value="Unassembled WGS sequence"/>
</dbReference>
<evidence type="ECO:0000313" key="5">
    <source>
        <dbReference type="Proteomes" id="UP001596039"/>
    </source>
</evidence>
<feature type="transmembrane region" description="Helical" evidence="1">
    <location>
        <begin position="480"/>
        <end position="503"/>
    </location>
</feature>
<feature type="transmembrane region" description="Helical" evidence="1">
    <location>
        <begin position="392"/>
        <end position="410"/>
    </location>
</feature>
<evidence type="ECO:0000259" key="3">
    <source>
        <dbReference type="Pfam" id="PF16192"/>
    </source>
</evidence>
<name>A0ABW0NNM7_9MICO</name>
<protein>
    <recommendedName>
        <fullName evidence="1">Polyprenol-phosphate-mannose--protein mannosyltransferase</fullName>
        <ecNumber evidence="1">2.4.1.-</ecNumber>
    </recommendedName>
</protein>
<keyword evidence="5" id="KW-1185">Reference proteome</keyword>
<comment type="caution">
    <text evidence="4">The sequence shown here is derived from an EMBL/GenBank/DDBJ whole genome shotgun (WGS) entry which is preliminary data.</text>
</comment>
<comment type="pathway">
    <text evidence="1">Protein modification; protein glycosylation.</text>
</comment>
<reference evidence="5" key="1">
    <citation type="journal article" date="2019" name="Int. J. Syst. Evol. Microbiol.">
        <title>The Global Catalogue of Microorganisms (GCM) 10K type strain sequencing project: providing services to taxonomists for standard genome sequencing and annotation.</title>
        <authorList>
            <consortium name="The Broad Institute Genomics Platform"/>
            <consortium name="The Broad Institute Genome Sequencing Center for Infectious Disease"/>
            <person name="Wu L."/>
            <person name="Ma J."/>
        </authorList>
    </citation>
    <scope>NUCLEOTIDE SEQUENCE [LARGE SCALE GENOMIC DNA]</scope>
    <source>
        <strain evidence="5">CGMCC 4.6997</strain>
    </source>
</reference>
<feature type="domain" description="Glycosyltransferase RgtA/B/C/D-like" evidence="2">
    <location>
        <begin position="102"/>
        <end position="207"/>
    </location>
</feature>
<feature type="transmembrane region" description="Helical" evidence="1">
    <location>
        <begin position="179"/>
        <end position="197"/>
    </location>
</feature>
<accession>A0ABW0NNM7</accession>
<feature type="transmembrane region" description="Helical" evidence="1">
    <location>
        <begin position="218"/>
        <end position="239"/>
    </location>
</feature>
<dbReference type="InterPro" id="IPR027005">
    <property type="entry name" value="PMT-like"/>
</dbReference>
<dbReference type="GO" id="GO:0016757">
    <property type="term" value="F:glycosyltransferase activity"/>
    <property type="evidence" value="ECO:0007669"/>
    <property type="project" value="UniProtKB-KW"/>
</dbReference>
<evidence type="ECO:0000256" key="1">
    <source>
        <dbReference type="RuleBase" id="RU367007"/>
    </source>
</evidence>
<keyword evidence="1" id="KW-1003">Cell membrane</keyword>
<feature type="transmembrane region" description="Helical" evidence="1">
    <location>
        <begin position="422"/>
        <end position="439"/>
    </location>
</feature>
<dbReference type="InterPro" id="IPR038731">
    <property type="entry name" value="RgtA/B/C-like"/>
</dbReference>
<keyword evidence="1 4" id="KW-0328">Glycosyltransferase</keyword>
<feature type="domain" description="Protein O-mannosyl-transferase C-terminal four TM" evidence="3">
    <location>
        <begin position="333"/>
        <end position="522"/>
    </location>
</feature>
<organism evidence="4 5">
    <name type="scientific">Lysinimonas soli</name>
    <dbReference type="NCBI Taxonomy" id="1074233"/>
    <lineage>
        <taxon>Bacteria</taxon>
        <taxon>Bacillati</taxon>
        <taxon>Actinomycetota</taxon>
        <taxon>Actinomycetes</taxon>
        <taxon>Micrococcales</taxon>
        <taxon>Microbacteriaceae</taxon>
        <taxon>Lysinimonas</taxon>
    </lineage>
</organism>
<sequence length="523" mass="59093">MTIAELTGSRLDDWWQRQLDRRYARPLWMWGGPLVVIVVATLLRLVGLSYPHELVFDETYYVKDAWTLMHLGYEGSWGADANTSFNLGDPNTYSPTAEFLAHPPIGKWIISFGLAIFGGGSSFGWRISIALCGILLVILTMVIAWMLFRSTLLTVIAGGLLAIDGNAIVLSRVSLLDGAVALLALVGVIFVLLDRSWSRRRLDDWMSRRTASGRSITWGPVLWWRPWLIAAGAMFGLTAGVKWSGVYFLAVFALYSLVTDVLARRKAGIPLWLAATVLRQGAATFLITVPLAAAVYVASWTGWFVTSNGYDRHWAELAQNQWKGALSWVPISLQSWYHFQTEIYNYNVNLHTPHSYQAYPATWLFLVRPTSMYYQDLHNGSSSQILDIANPLIWWAATAAAFFLLFRVVWGAWHRRSVWREGFILTGLAAGYLPWVLFYSTRTVFQFYTIAFEPSLILGLTLALGLLLGRASDPESRRVIGLRVVGIFLALCVVLSIFFLPMWTGEPIPSWYVRLHYWFPSWI</sequence>
<feature type="transmembrane region" description="Helical" evidence="1">
    <location>
        <begin position="245"/>
        <end position="263"/>
    </location>
</feature>
<comment type="subcellular location">
    <subcellularLocation>
        <location evidence="1">Cell membrane</location>
    </subcellularLocation>
</comment>
<keyword evidence="1" id="KW-1133">Transmembrane helix</keyword>
<keyword evidence="1" id="KW-0812">Transmembrane</keyword>
<keyword evidence="1" id="KW-0808">Transferase</keyword>
<evidence type="ECO:0000313" key="4">
    <source>
        <dbReference type="EMBL" id="MFC5500828.1"/>
    </source>
</evidence>
<dbReference type="PANTHER" id="PTHR10050">
    <property type="entry name" value="DOLICHYL-PHOSPHATE-MANNOSE--PROTEIN MANNOSYLTRANSFERASE"/>
    <property type="match status" value="1"/>
</dbReference>
<dbReference type="InterPro" id="IPR032421">
    <property type="entry name" value="PMT_4TMC"/>
</dbReference>
<dbReference type="EMBL" id="JBHSMG010000001">
    <property type="protein sequence ID" value="MFC5500828.1"/>
    <property type="molecule type" value="Genomic_DNA"/>
</dbReference>
<comment type="similarity">
    <text evidence="1">Belongs to the glycosyltransferase 39 family.</text>
</comment>
<dbReference type="RefSeq" id="WP_386738440.1">
    <property type="nucleotide sequence ID" value="NZ_JBHSMG010000001.1"/>
</dbReference>
<dbReference type="Pfam" id="PF16192">
    <property type="entry name" value="PMT_4TMC"/>
    <property type="match status" value="1"/>
</dbReference>
<feature type="transmembrane region" description="Helical" evidence="1">
    <location>
        <begin position="283"/>
        <end position="305"/>
    </location>
</feature>
<dbReference type="PANTHER" id="PTHR10050:SF46">
    <property type="entry name" value="PROTEIN O-MANNOSYL-TRANSFERASE 2"/>
    <property type="match status" value="1"/>
</dbReference>
<dbReference type="EC" id="2.4.1.-" evidence="1"/>